<dbReference type="Proteomes" id="UP000271624">
    <property type="component" value="Unassembled WGS sequence"/>
</dbReference>
<dbReference type="RefSeq" id="WP_127084208.1">
    <property type="nucleotide sequence ID" value="NZ_RSCL01000016.1"/>
</dbReference>
<reference evidence="1" key="2">
    <citation type="journal article" date="2019" name="Genome Biol. Evol.">
        <title>Day and night: Metabolic profiles and evolutionary relationships of six axenic non-marine cyanobacteria.</title>
        <authorList>
            <person name="Will S.E."/>
            <person name="Henke P."/>
            <person name="Boedeker C."/>
            <person name="Huang S."/>
            <person name="Brinkmann H."/>
            <person name="Rohde M."/>
            <person name="Jarek M."/>
            <person name="Friedl T."/>
            <person name="Seufert S."/>
            <person name="Schumacher M."/>
            <person name="Overmann J."/>
            <person name="Neumann-Schaal M."/>
            <person name="Petersen J."/>
        </authorList>
    </citation>
    <scope>NUCLEOTIDE SEQUENCE [LARGE SCALE GENOMIC DNA]</scope>
    <source>
        <strain evidence="1">PCC 7102</strain>
    </source>
</reference>
<organism evidence="1 2">
    <name type="scientific">Dulcicalothrix desertica PCC 7102</name>
    <dbReference type="NCBI Taxonomy" id="232991"/>
    <lineage>
        <taxon>Bacteria</taxon>
        <taxon>Bacillati</taxon>
        <taxon>Cyanobacteriota</taxon>
        <taxon>Cyanophyceae</taxon>
        <taxon>Nostocales</taxon>
        <taxon>Calotrichaceae</taxon>
        <taxon>Dulcicalothrix</taxon>
    </lineage>
</organism>
<sequence length="103" mass="12012">MIWTYRVFRDNQGRYSIREVFYNRDNKIVNYSKAPVVIVGASFQELMQLVQWFREAFDLPVLSLEEVDNEIATQPENQKSDHSKNISLRQVIAELSTDVDAVS</sequence>
<protein>
    <submittedName>
        <fullName evidence="1">Uncharacterized protein</fullName>
    </submittedName>
</protein>
<evidence type="ECO:0000313" key="2">
    <source>
        <dbReference type="Proteomes" id="UP000271624"/>
    </source>
</evidence>
<accession>A0A3S1AJR8</accession>
<comment type="caution">
    <text evidence="1">The sequence shown here is derived from an EMBL/GenBank/DDBJ whole genome shotgun (WGS) entry which is preliminary data.</text>
</comment>
<gene>
    <name evidence="1" type="ORF">DSM106972_059830</name>
</gene>
<proteinExistence type="predicted"/>
<evidence type="ECO:0000313" key="1">
    <source>
        <dbReference type="EMBL" id="RUT02505.1"/>
    </source>
</evidence>
<reference evidence="1" key="1">
    <citation type="submission" date="2018-12" db="EMBL/GenBank/DDBJ databases">
        <authorList>
            <person name="Will S."/>
            <person name="Neumann-Schaal M."/>
            <person name="Henke P."/>
        </authorList>
    </citation>
    <scope>NUCLEOTIDE SEQUENCE</scope>
    <source>
        <strain evidence="1">PCC 7102</strain>
    </source>
</reference>
<dbReference type="OrthoDB" id="516896at2"/>
<name>A0A3S1AJR8_9CYAN</name>
<keyword evidence="2" id="KW-1185">Reference proteome</keyword>
<dbReference type="EMBL" id="RSCL01000016">
    <property type="protein sequence ID" value="RUT02505.1"/>
    <property type="molecule type" value="Genomic_DNA"/>
</dbReference>
<dbReference type="AlphaFoldDB" id="A0A3S1AJR8"/>